<comment type="caution">
    <text evidence="4">The sequence shown here is derived from an EMBL/GenBank/DDBJ whole genome shotgun (WGS) entry which is preliminary data.</text>
</comment>
<evidence type="ECO:0000313" key="5">
    <source>
        <dbReference type="Proteomes" id="UP000824165"/>
    </source>
</evidence>
<keyword evidence="2 4" id="KW-0808">Transferase</keyword>
<name>A0A9D1H438_9FIRM</name>
<organism evidence="4 5">
    <name type="scientific">Candidatus Ornithomonoglobus intestinigallinarum</name>
    <dbReference type="NCBI Taxonomy" id="2840894"/>
    <lineage>
        <taxon>Bacteria</taxon>
        <taxon>Bacillati</taxon>
        <taxon>Bacillota</taxon>
        <taxon>Clostridia</taxon>
        <taxon>Candidatus Ornithomonoglobus</taxon>
    </lineage>
</organism>
<dbReference type="Pfam" id="PF01648">
    <property type="entry name" value="ACPS"/>
    <property type="match status" value="1"/>
</dbReference>
<proteinExistence type="inferred from homology"/>
<feature type="domain" description="4'-phosphopantetheinyl transferase" evidence="3">
    <location>
        <begin position="100"/>
        <end position="162"/>
    </location>
</feature>
<evidence type="ECO:0000259" key="3">
    <source>
        <dbReference type="Pfam" id="PF01648"/>
    </source>
</evidence>
<dbReference type="GO" id="GO:0000287">
    <property type="term" value="F:magnesium ion binding"/>
    <property type="evidence" value="ECO:0007669"/>
    <property type="project" value="InterPro"/>
</dbReference>
<evidence type="ECO:0000313" key="4">
    <source>
        <dbReference type="EMBL" id="HIT85903.1"/>
    </source>
</evidence>
<dbReference type="EMBL" id="DVLU01000088">
    <property type="protein sequence ID" value="HIT85903.1"/>
    <property type="molecule type" value="Genomic_DNA"/>
</dbReference>
<dbReference type="SUPFAM" id="SSF56214">
    <property type="entry name" value="4'-phosphopantetheinyl transferase"/>
    <property type="match status" value="2"/>
</dbReference>
<dbReference type="GO" id="GO:0008897">
    <property type="term" value="F:holo-[acyl-carrier-protein] synthase activity"/>
    <property type="evidence" value="ECO:0007669"/>
    <property type="project" value="InterPro"/>
</dbReference>
<accession>A0A9D1H438</accession>
<dbReference type="GO" id="GO:0019878">
    <property type="term" value="P:lysine biosynthetic process via aminoadipic acid"/>
    <property type="evidence" value="ECO:0007669"/>
    <property type="project" value="TreeGrafter"/>
</dbReference>
<reference evidence="4" key="2">
    <citation type="journal article" date="2021" name="PeerJ">
        <title>Extensive microbial diversity within the chicken gut microbiome revealed by metagenomics and culture.</title>
        <authorList>
            <person name="Gilroy R."/>
            <person name="Ravi A."/>
            <person name="Getino M."/>
            <person name="Pursley I."/>
            <person name="Horton D.L."/>
            <person name="Alikhan N.F."/>
            <person name="Baker D."/>
            <person name="Gharbi K."/>
            <person name="Hall N."/>
            <person name="Watson M."/>
            <person name="Adriaenssens E.M."/>
            <person name="Foster-Nyarko E."/>
            <person name="Jarju S."/>
            <person name="Secka A."/>
            <person name="Antonio M."/>
            <person name="Oren A."/>
            <person name="Chaudhuri R.R."/>
            <person name="La Ragione R."/>
            <person name="Hildebrand F."/>
            <person name="Pallen M.J."/>
        </authorList>
    </citation>
    <scope>NUCLEOTIDE SEQUENCE</scope>
    <source>
        <strain evidence="4">CHK181-108</strain>
    </source>
</reference>
<dbReference type="InterPro" id="IPR008278">
    <property type="entry name" value="4-PPantetheinyl_Trfase_dom"/>
</dbReference>
<dbReference type="InterPro" id="IPR050559">
    <property type="entry name" value="P-Pant_transferase_sf"/>
</dbReference>
<comment type="similarity">
    <text evidence="1">Belongs to the P-Pant transferase superfamily. Gsp/Sfp/HetI/AcpT family.</text>
</comment>
<dbReference type="Gene3D" id="3.90.470.20">
    <property type="entry name" value="4'-phosphopantetheinyl transferase domain"/>
    <property type="match status" value="2"/>
</dbReference>
<dbReference type="PANTHER" id="PTHR12215:SF10">
    <property type="entry name" value="L-AMINOADIPATE-SEMIALDEHYDE DEHYDROGENASE-PHOSPHOPANTETHEINYL TRANSFERASE"/>
    <property type="match status" value="1"/>
</dbReference>
<dbReference type="AlphaFoldDB" id="A0A9D1H438"/>
<evidence type="ECO:0000256" key="1">
    <source>
        <dbReference type="ARBA" id="ARBA00010990"/>
    </source>
</evidence>
<evidence type="ECO:0000256" key="2">
    <source>
        <dbReference type="ARBA" id="ARBA00022679"/>
    </source>
</evidence>
<dbReference type="Proteomes" id="UP000824165">
    <property type="component" value="Unassembled WGS sequence"/>
</dbReference>
<sequence length="216" mass="23977">MTDVFIVNAEAVELDNIWDRLSEARAEKIKRLKSDGQKRLSAAAELALAAAVKSRFPGAAAPVNYYYDKNGKPRLAELDAYISISHSGSFAACAVSDAEIGADIQEVKRVDMRLAERFFAPDEYALLKNSENKSRTFFELWVRKEARVKLTGEGIGGGFSRSDISGDGVFEYFSQSIKNGKYMIGICRYGEKNGETGKSKLNRIKIHEIDIDFSAK</sequence>
<gene>
    <name evidence="4" type="ORF">IAA60_08405</name>
</gene>
<dbReference type="GO" id="GO:0005829">
    <property type="term" value="C:cytosol"/>
    <property type="evidence" value="ECO:0007669"/>
    <property type="project" value="TreeGrafter"/>
</dbReference>
<reference evidence="4" key="1">
    <citation type="submission" date="2020-10" db="EMBL/GenBank/DDBJ databases">
        <authorList>
            <person name="Gilroy R."/>
        </authorList>
    </citation>
    <scope>NUCLEOTIDE SEQUENCE</scope>
    <source>
        <strain evidence="4">CHK181-108</strain>
    </source>
</reference>
<dbReference type="InterPro" id="IPR037143">
    <property type="entry name" value="4-PPantetheinyl_Trfase_dom_sf"/>
</dbReference>
<protein>
    <submittedName>
        <fullName evidence="4">4'-phosphopantetheinyl transferase superfamily protein</fullName>
    </submittedName>
</protein>
<dbReference type="PANTHER" id="PTHR12215">
    <property type="entry name" value="PHOSPHOPANTETHEINE TRANSFERASE"/>
    <property type="match status" value="1"/>
</dbReference>